<sequence>MIRSMFTAINSLYINQQYLDVVADNLSNVNTPGFKSSFVRFMDQFAQDMSVGGAPTATSGGTNPMQIGLGTNVATIGKSFTQGPLSSTGNDLDMAISGDGFFVYNNGVTDLYSRDGSLAIDAQGYLVHSSSGDRIQGWMATGLGAINTGSKLESIKLPIDSTVARATTRAYILGNLNANTTIPATTFHASLSGTLNANAAVGTTYDTSFVVQDTTGASQTVTFRFSKTAANEWDYTSISPNATGSGTVIFDTDGNFDSGASTIGTLHVGTGQIELNFNDLTQPVGAANNVILGTQDGTAAGFYDVTMGVYDELGVLTPVTIRYTRTNNANVWTYDISPTDTSGASIVDADNNPIDNGTISFDTSGQYVSSSGRVSVPGSRGAATPTLVDMNLSGMTMLSTASSAALGSQNGLAAGSLLGFNVSANTGEIYGAYSNGDQRLVGQLALAMFVNPAGLVRTGGNNYVAGLNSGEARIGAANAGGRGKIASGYVEGSNVDMSREFSNMILAQRGFQASSRIINTSDSLLQELVNLGR</sequence>
<proteinExistence type="inferred from homology"/>
<dbReference type="InterPro" id="IPR020013">
    <property type="entry name" value="Flagellar_FlgE/F/G"/>
</dbReference>
<evidence type="ECO:0000256" key="4">
    <source>
        <dbReference type="ARBA" id="ARBA00023143"/>
    </source>
</evidence>
<dbReference type="InterPro" id="IPR011491">
    <property type="entry name" value="FlgE_D2"/>
</dbReference>
<dbReference type="RefSeq" id="WP_062422852.1">
    <property type="nucleotide sequence ID" value="NZ_BBYA01000011.1"/>
</dbReference>
<dbReference type="GO" id="GO:0071978">
    <property type="term" value="P:bacterial-type flagellum-dependent swarming motility"/>
    <property type="evidence" value="ECO:0007669"/>
    <property type="project" value="TreeGrafter"/>
</dbReference>
<dbReference type="PANTHER" id="PTHR30435">
    <property type="entry name" value="FLAGELLAR PROTEIN"/>
    <property type="match status" value="1"/>
</dbReference>
<organism evidence="10 11">
    <name type="scientific">Leptolinea tardivitalis</name>
    <dbReference type="NCBI Taxonomy" id="229920"/>
    <lineage>
        <taxon>Bacteria</taxon>
        <taxon>Bacillati</taxon>
        <taxon>Chloroflexota</taxon>
        <taxon>Anaerolineae</taxon>
        <taxon>Anaerolineales</taxon>
        <taxon>Anaerolineaceae</taxon>
        <taxon>Leptolinea</taxon>
    </lineage>
</organism>
<dbReference type="InterPro" id="IPR010930">
    <property type="entry name" value="Flg_bb/hook_C_dom"/>
</dbReference>
<dbReference type="SUPFAM" id="SSF117143">
    <property type="entry name" value="Flagellar hook protein flgE"/>
    <property type="match status" value="2"/>
</dbReference>
<dbReference type="GO" id="GO:0005829">
    <property type="term" value="C:cytosol"/>
    <property type="evidence" value="ECO:0007669"/>
    <property type="project" value="TreeGrafter"/>
</dbReference>
<dbReference type="Gene3D" id="2.60.98.20">
    <property type="entry name" value="Flagellar hook protein FlgE"/>
    <property type="match status" value="2"/>
</dbReference>
<evidence type="ECO:0000256" key="2">
    <source>
        <dbReference type="ARBA" id="ARBA00009677"/>
    </source>
</evidence>
<dbReference type="EMBL" id="LGCK01000012">
    <property type="protein sequence ID" value="KPL71104.1"/>
    <property type="molecule type" value="Genomic_DNA"/>
</dbReference>
<feature type="domain" description="Flagellar hook protein FlgE D2" evidence="8">
    <location>
        <begin position="303"/>
        <end position="411"/>
    </location>
</feature>
<dbReference type="AlphaFoldDB" id="A0A0P6X9I8"/>
<reference evidence="10 11" key="1">
    <citation type="submission" date="2015-07" db="EMBL/GenBank/DDBJ databases">
        <title>Genome sequence of Leptolinea tardivitalis DSM 16556.</title>
        <authorList>
            <person name="Hemp J."/>
            <person name="Ward L.M."/>
            <person name="Pace L.A."/>
            <person name="Fischer W.W."/>
        </authorList>
    </citation>
    <scope>NUCLEOTIDE SEQUENCE [LARGE SCALE GENOMIC DNA]</scope>
    <source>
        <strain evidence="10 11">YMTK-2</strain>
    </source>
</reference>
<feature type="domain" description="Flagellar basal-body/hook protein C-terminal" evidence="7">
    <location>
        <begin position="487"/>
        <end position="531"/>
    </location>
</feature>
<protein>
    <recommendedName>
        <fullName evidence="3 5">Flagellar hook protein FlgE</fullName>
    </recommendedName>
</protein>
<comment type="caution">
    <text evidence="10">The sequence shown here is derived from an EMBL/GenBank/DDBJ whole genome shotgun (WGS) entry which is preliminary data.</text>
</comment>
<dbReference type="InterPro" id="IPR001444">
    <property type="entry name" value="Flag_bb_rod_N"/>
</dbReference>
<comment type="similarity">
    <text evidence="2 5">Belongs to the flagella basal body rod proteins family.</text>
</comment>
<name>A0A0P6X9I8_9CHLR</name>
<evidence type="ECO:0000256" key="1">
    <source>
        <dbReference type="ARBA" id="ARBA00004117"/>
    </source>
</evidence>
<dbReference type="Pfam" id="PF06429">
    <property type="entry name" value="Flg_bbr_C"/>
    <property type="match status" value="1"/>
</dbReference>
<comment type="function">
    <text evidence="5">A flexible structure which links the flagellar filament to the drive apparatus in the basal body.</text>
</comment>
<dbReference type="Pfam" id="PF22692">
    <property type="entry name" value="LlgE_F_G_D1"/>
    <property type="match status" value="1"/>
</dbReference>
<evidence type="ECO:0000256" key="5">
    <source>
        <dbReference type="RuleBase" id="RU362116"/>
    </source>
</evidence>
<evidence type="ECO:0000313" key="11">
    <source>
        <dbReference type="Proteomes" id="UP000050430"/>
    </source>
</evidence>
<dbReference type="Pfam" id="PF07559">
    <property type="entry name" value="FlgE_D2"/>
    <property type="match status" value="1"/>
</dbReference>
<evidence type="ECO:0000259" key="6">
    <source>
        <dbReference type="Pfam" id="PF00460"/>
    </source>
</evidence>
<dbReference type="OrthoDB" id="158495at2"/>
<evidence type="ECO:0000259" key="7">
    <source>
        <dbReference type="Pfam" id="PF06429"/>
    </source>
</evidence>
<dbReference type="PANTHER" id="PTHR30435:SF1">
    <property type="entry name" value="FLAGELLAR HOOK PROTEIN FLGE"/>
    <property type="match status" value="1"/>
</dbReference>
<dbReference type="Pfam" id="PF00460">
    <property type="entry name" value="Flg_bb_rod"/>
    <property type="match status" value="1"/>
</dbReference>
<evidence type="ECO:0000313" key="10">
    <source>
        <dbReference type="EMBL" id="KPL71104.1"/>
    </source>
</evidence>
<dbReference type="InterPro" id="IPR037925">
    <property type="entry name" value="FlgE/F/G-like"/>
</dbReference>
<gene>
    <name evidence="10" type="ORF">ADM99_12605</name>
</gene>
<dbReference type="GO" id="GO:0009424">
    <property type="term" value="C:bacterial-type flagellum hook"/>
    <property type="evidence" value="ECO:0007669"/>
    <property type="project" value="TreeGrafter"/>
</dbReference>
<dbReference type="NCBIfam" id="TIGR03506">
    <property type="entry name" value="FlgEFG_subfam"/>
    <property type="match status" value="2"/>
</dbReference>
<evidence type="ECO:0000259" key="9">
    <source>
        <dbReference type="Pfam" id="PF22692"/>
    </source>
</evidence>
<dbReference type="InterPro" id="IPR037058">
    <property type="entry name" value="Falgellar_hook_FlgE_sf"/>
</dbReference>
<dbReference type="PATRIC" id="fig|229920.5.peg.2845"/>
<dbReference type="InterPro" id="IPR053967">
    <property type="entry name" value="LlgE_F_G-like_D1"/>
</dbReference>
<keyword evidence="4 5" id="KW-0975">Bacterial flagellum</keyword>
<feature type="domain" description="Flagellar hook protein FlgE/F/G-like D1" evidence="9">
    <location>
        <begin position="95"/>
        <end position="156"/>
    </location>
</feature>
<dbReference type="STRING" id="229920.ADM99_12605"/>
<accession>A0A0P6X9I8</accession>
<comment type="subcellular location">
    <subcellularLocation>
        <location evidence="1 5">Bacterial flagellum basal body</location>
    </subcellularLocation>
</comment>
<evidence type="ECO:0000259" key="8">
    <source>
        <dbReference type="Pfam" id="PF07559"/>
    </source>
</evidence>
<dbReference type="Proteomes" id="UP000050430">
    <property type="component" value="Unassembled WGS sequence"/>
</dbReference>
<keyword evidence="11" id="KW-1185">Reference proteome</keyword>
<evidence type="ECO:0000256" key="3">
    <source>
        <dbReference type="ARBA" id="ARBA00019015"/>
    </source>
</evidence>
<feature type="domain" description="Flagellar basal body rod protein N-terminal" evidence="6">
    <location>
        <begin position="8"/>
        <end position="35"/>
    </location>
</feature>
<dbReference type="GO" id="GO:0009425">
    <property type="term" value="C:bacterial-type flagellum basal body"/>
    <property type="evidence" value="ECO:0007669"/>
    <property type="project" value="UniProtKB-SubCell"/>
</dbReference>